<gene>
    <name evidence="1" type="ORF">LEP1GSC029_0400</name>
</gene>
<accession>A0A829CW09</accession>
<sequence>MEPIISPIPKVEKKIESKKEEPIRLGDKTIKLKDGSELKGNLIQYEDRYIIEIEGKKRVILSKDVESISF</sequence>
<organism evidence="1 2">
    <name type="scientific">Leptospira interrogans str. 2002000626</name>
    <dbReference type="NCBI Taxonomy" id="996803"/>
    <lineage>
        <taxon>Bacteria</taxon>
        <taxon>Pseudomonadati</taxon>
        <taxon>Spirochaetota</taxon>
        <taxon>Spirochaetia</taxon>
        <taxon>Leptospirales</taxon>
        <taxon>Leptospiraceae</taxon>
        <taxon>Leptospira</taxon>
    </lineage>
</organism>
<name>A0A829CW09_LEPIR</name>
<dbReference type="EMBL" id="AFJL02000257">
    <property type="protein sequence ID" value="EMY02187.1"/>
    <property type="molecule type" value="Genomic_DNA"/>
</dbReference>
<comment type="caution">
    <text evidence="1">The sequence shown here is derived from an EMBL/GenBank/DDBJ whole genome shotgun (WGS) entry which is preliminary data.</text>
</comment>
<proteinExistence type="predicted"/>
<reference evidence="1 2" key="1">
    <citation type="submission" date="2013-02" db="EMBL/GenBank/DDBJ databases">
        <authorList>
            <person name="Harkins D.M."/>
            <person name="Durkin A.S."/>
            <person name="Brinkac L.M."/>
            <person name="Haft D.H."/>
            <person name="Selengut J.D."/>
            <person name="Sanka R."/>
            <person name="DePew J."/>
            <person name="Purushe J."/>
            <person name="Whelen A.C."/>
            <person name="Vinetz J.M."/>
            <person name="Sutton G.G."/>
            <person name="Nierman W.C."/>
            <person name="Fouts D.E."/>
        </authorList>
    </citation>
    <scope>NUCLEOTIDE SEQUENCE [LARGE SCALE GENOMIC DNA]</scope>
    <source>
        <strain evidence="1 2">2002000626</strain>
    </source>
</reference>
<protein>
    <submittedName>
        <fullName evidence="1">Uncharacterized protein</fullName>
    </submittedName>
</protein>
<evidence type="ECO:0000313" key="1">
    <source>
        <dbReference type="EMBL" id="EMY02187.1"/>
    </source>
</evidence>
<evidence type="ECO:0000313" key="2">
    <source>
        <dbReference type="Proteomes" id="UP000012329"/>
    </source>
</evidence>
<dbReference type="Proteomes" id="UP000012329">
    <property type="component" value="Unassembled WGS sequence"/>
</dbReference>
<dbReference type="AlphaFoldDB" id="A0A829CW09"/>